<dbReference type="GO" id="GO:0005743">
    <property type="term" value="C:mitochondrial inner membrane"/>
    <property type="evidence" value="ECO:0007669"/>
    <property type="project" value="InterPro"/>
</dbReference>
<dbReference type="SUPFAM" id="SSF48690">
    <property type="entry name" value="Epsilon subunit of mitochondrial F1F0-ATP synthase"/>
    <property type="match status" value="1"/>
</dbReference>
<keyword evidence="3" id="KW-1185">Reference proteome</keyword>
<dbReference type="InterPro" id="IPR036742">
    <property type="entry name" value="ATP_synth_F1_esu_sf_mt"/>
</dbReference>
<dbReference type="PANTHER" id="PTHR12448:SF0">
    <property type="entry name" value="ATP SYNTHASE SUBUNIT EPSILON, MITOCHONDRIAL"/>
    <property type="match status" value="1"/>
</dbReference>
<dbReference type="OMA" id="MAGQYWR"/>
<dbReference type="CDD" id="cd12153">
    <property type="entry name" value="F1-ATPase_epsilon"/>
    <property type="match status" value="1"/>
</dbReference>
<proteinExistence type="inferred from homology"/>
<dbReference type="FunCoup" id="D3AYF0">
    <property type="interactions" value="49"/>
</dbReference>
<sequence>MAGQYWRFAGLTYLEYINLSGSHLRNCLKEPFKAAAKNREQMFSTYTTYQNGKELSSITLSMPDLAAPKK</sequence>
<gene>
    <name evidence="2" type="primary">atp5e</name>
    <name evidence="2" type="ORF">PPL_01210</name>
</gene>
<organism evidence="2 3">
    <name type="scientific">Heterostelium pallidum (strain ATCC 26659 / Pp 5 / PN500)</name>
    <name type="common">Cellular slime mold</name>
    <name type="synonym">Polysphondylium pallidum</name>
    <dbReference type="NCBI Taxonomy" id="670386"/>
    <lineage>
        <taxon>Eukaryota</taxon>
        <taxon>Amoebozoa</taxon>
        <taxon>Evosea</taxon>
        <taxon>Eumycetozoa</taxon>
        <taxon>Dictyostelia</taxon>
        <taxon>Acytosteliales</taxon>
        <taxon>Acytosteliaceae</taxon>
        <taxon>Heterostelium</taxon>
    </lineage>
</organism>
<dbReference type="GO" id="GO:0045259">
    <property type="term" value="C:proton-transporting ATP synthase complex"/>
    <property type="evidence" value="ECO:0007669"/>
    <property type="project" value="InterPro"/>
</dbReference>
<name>D3AYF0_HETP5</name>
<comment type="caution">
    <text evidence="2">The sequence shown here is derived from an EMBL/GenBank/DDBJ whole genome shotgun (WGS) entry which is preliminary data.</text>
</comment>
<dbReference type="InParanoid" id="D3AYF0"/>
<evidence type="ECO:0000313" key="2">
    <source>
        <dbReference type="EMBL" id="EFA85977.1"/>
    </source>
</evidence>
<comment type="similarity">
    <text evidence="1">Belongs to the eukaryotic ATPase epsilon family.</text>
</comment>
<protein>
    <submittedName>
        <fullName evidence="2">ATP synthase epsilon chain</fullName>
    </submittedName>
</protein>
<dbReference type="GeneID" id="31356740"/>
<dbReference type="STRING" id="670386.D3AYF0"/>
<dbReference type="Pfam" id="PF04627">
    <property type="entry name" value="ATP-synt_Eps"/>
    <property type="match status" value="1"/>
</dbReference>
<evidence type="ECO:0000313" key="3">
    <source>
        <dbReference type="Proteomes" id="UP000001396"/>
    </source>
</evidence>
<accession>D3AYF0</accession>
<dbReference type="GO" id="GO:0042776">
    <property type="term" value="P:proton motive force-driven mitochondrial ATP synthesis"/>
    <property type="evidence" value="ECO:0007669"/>
    <property type="project" value="TreeGrafter"/>
</dbReference>
<dbReference type="GO" id="GO:0046933">
    <property type="term" value="F:proton-transporting ATP synthase activity, rotational mechanism"/>
    <property type="evidence" value="ECO:0007669"/>
    <property type="project" value="InterPro"/>
</dbReference>
<dbReference type="Gene3D" id="1.10.1620.20">
    <property type="entry name" value="ATP synthase, F1 complex, epsilon subunit superfamily, mitochondrial"/>
    <property type="match status" value="1"/>
</dbReference>
<dbReference type="PANTHER" id="PTHR12448">
    <property type="entry name" value="ATP SYNTHASE EPSILON CHAIN, MITOCHONDRIAL"/>
    <property type="match status" value="1"/>
</dbReference>
<dbReference type="RefSeq" id="XP_020438083.1">
    <property type="nucleotide sequence ID" value="XM_020572225.1"/>
</dbReference>
<dbReference type="EMBL" id="ADBJ01000004">
    <property type="protein sequence ID" value="EFA85977.1"/>
    <property type="molecule type" value="Genomic_DNA"/>
</dbReference>
<dbReference type="Proteomes" id="UP000001396">
    <property type="component" value="Unassembled WGS sequence"/>
</dbReference>
<dbReference type="InterPro" id="IPR006721">
    <property type="entry name" value="ATP_synth_F1_esu_mt"/>
</dbReference>
<evidence type="ECO:0000256" key="1">
    <source>
        <dbReference type="ARBA" id="ARBA00009502"/>
    </source>
</evidence>
<dbReference type="AlphaFoldDB" id="D3AYF0"/>
<reference evidence="2 3" key="1">
    <citation type="journal article" date="2011" name="Genome Res.">
        <title>Phylogeny-wide analysis of social amoeba genomes highlights ancient origins for complex intercellular communication.</title>
        <authorList>
            <person name="Heidel A.J."/>
            <person name="Lawal H.M."/>
            <person name="Felder M."/>
            <person name="Schilde C."/>
            <person name="Helps N.R."/>
            <person name="Tunggal B."/>
            <person name="Rivero F."/>
            <person name="John U."/>
            <person name="Schleicher M."/>
            <person name="Eichinger L."/>
            <person name="Platzer M."/>
            <person name="Noegel A.A."/>
            <person name="Schaap P."/>
            <person name="Gloeckner G."/>
        </authorList>
    </citation>
    <scope>NUCLEOTIDE SEQUENCE [LARGE SCALE GENOMIC DNA]</scope>
    <source>
        <strain evidence="3">ATCC 26659 / Pp 5 / PN500</strain>
    </source>
</reference>